<sequence length="598" mass="67743">MGWDYVLVHVCWTIPAALLLGCLHWPLRTKRDAFKINVLIAIAVVSTIPWDSYLIRTKVWSYPPDRVLGPTIFAIPAEELFFFVIQTYITATWYSLISKPVIHATLVKKSKFWWTGSTAQIWSINAIVGFMIVRRGGPAAYMGLILLWAAPFLSFLSFMSYPHFSSMPMYVTWTSVLVPTAYLWLVDSLALSHGTWKIEDGTKLGFSLWGNFDVEEATFFLLTNMLIVYGLVAVDHACAIIDAFPKLFPEVRAYKTPPFMSLVKALLIPPARYPISELDNLKDAVTVLQRHSKSFHFASMFFPDSCRIWLLSLYAFARVTDDLVDDPVDAETAIANVKNLRQYIDHVYSPDYPNKPLATASLKGNFPATAHPALSLLPTLSLHLPKRSFHDLVDGYESDLKFLPIRDSSSRSSLIDSLPIKSEADLITYCRRVASSVGEMVAACTWISSDPSQVPRDKKEKRWILDRASDMGVALQLVNIARDIVADARDGRVYIPLEWFQSSDFHQRLLEDPSDTSLLPQLRETALRFVKLAWGYYESSQSALDKLPPECRHGSRIAIEVYLDIGREIERRGGDVRTRTVTSRWSKMRTVVKILYGP</sequence>
<dbReference type="InterPro" id="IPR017825">
    <property type="entry name" value="Lycopene_cyclase_dom"/>
</dbReference>
<evidence type="ECO:0000256" key="7">
    <source>
        <dbReference type="ARBA" id="ARBA00012242"/>
    </source>
</evidence>
<gene>
    <name evidence="21" type="ORF">SISSUDRAFT_123670</name>
</gene>
<dbReference type="Pfam" id="PF18916">
    <property type="entry name" value="Lycopene_cyc"/>
    <property type="match status" value="1"/>
</dbReference>
<dbReference type="EMBL" id="KV428125">
    <property type="protein sequence ID" value="KZT35873.1"/>
    <property type="molecule type" value="Genomic_DNA"/>
</dbReference>
<comment type="pathway">
    <text evidence="3">Carotenoid biosynthesis; beta-carotene biosynthesis.</text>
</comment>
<evidence type="ECO:0000256" key="10">
    <source>
        <dbReference type="ARBA" id="ARBA00022679"/>
    </source>
</evidence>
<evidence type="ECO:0000256" key="12">
    <source>
        <dbReference type="ARBA" id="ARBA00022746"/>
    </source>
</evidence>
<evidence type="ECO:0000256" key="11">
    <source>
        <dbReference type="ARBA" id="ARBA00022692"/>
    </source>
</evidence>
<keyword evidence="15" id="KW-0413">Isomerase</keyword>
<feature type="transmembrane region" description="Helical" evidence="19">
    <location>
        <begin position="112"/>
        <end position="133"/>
    </location>
</feature>
<dbReference type="Pfam" id="PF00494">
    <property type="entry name" value="SQS_PSY"/>
    <property type="match status" value="1"/>
</dbReference>
<dbReference type="SFLD" id="SFLDS00005">
    <property type="entry name" value="Isoprenoid_Synthase_Type_I"/>
    <property type="match status" value="1"/>
</dbReference>
<dbReference type="PANTHER" id="PTHR31480">
    <property type="entry name" value="BIFUNCTIONAL LYCOPENE CYCLASE/PHYTOENE SYNTHASE"/>
    <property type="match status" value="1"/>
</dbReference>
<dbReference type="GO" id="GO:0016117">
    <property type="term" value="P:carotenoid biosynthetic process"/>
    <property type="evidence" value="ECO:0007669"/>
    <property type="project" value="UniProtKB-KW"/>
</dbReference>
<evidence type="ECO:0000256" key="18">
    <source>
        <dbReference type="ARBA" id="ARBA00029335"/>
    </source>
</evidence>
<dbReference type="GO" id="GO:0051996">
    <property type="term" value="F:squalene synthase [NAD(P)H] activity"/>
    <property type="evidence" value="ECO:0007669"/>
    <property type="project" value="InterPro"/>
</dbReference>
<organism evidence="21 22">
    <name type="scientific">Sistotremastrum suecicum HHB10207 ss-3</name>
    <dbReference type="NCBI Taxonomy" id="1314776"/>
    <lineage>
        <taxon>Eukaryota</taxon>
        <taxon>Fungi</taxon>
        <taxon>Dikarya</taxon>
        <taxon>Basidiomycota</taxon>
        <taxon>Agaricomycotina</taxon>
        <taxon>Agaricomycetes</taxon>
        <taxon>Sistotremastrales</taxon>
        <taxon>Sistotremastraceae</taxon>
        <taxon>Sistotremastrum</taxon>
    </lineage>
</organism>
<name>A0A166B082_9AGAM</name>
<evidence type="ECO:0000256" key="16">
    <source>
        <dbReference type="ARBA" id="ARBA00023268"/>
    </source>
</evidence>
<dbReference type="InterPro" id="IPR044843">
    <property type="entry name" value="Trans_IPPS_bact-type"/>
</dbReference>
<dbReference type="UniPathway" id="UPA00799">
    <property type="reaction ID" value="UER00773"/>
</dbReference>
<dbReference type="Gene3D" id="1.10.600.10">
    <property type="entry name" value="Farnesyl Diphosphate Synthase"/>
    <property type="match status" value="1"/>
</dbReference>
<comment type="similarity">
    <text evidence="5">In the N-terminal section; belongs to the lycopene beta-cyclase family.</text>
</comment>
<evidence type="ECO:0000256" key="13">
    <source>
        <dbReference type="ARBA" id="ARBA00022989"/>
    </source>
</evidence>
<evidence type="ECO:0000256" key="15">
    <source>
        <dbReference type="ARBA" id="ARBA00023235"/>
    </source>
</evidence>
<feature type="transmembrane region" description="Helical" evidence="19">
    <location>
        <begin position="139"/>
        <end position="158"/>
    </location>
</feature>
<dbReference type="Proteomes" id="UP000076798">
    <property type="component" value="Unassembled WGS sequence"/>
</dbReference>
<feature type="transmembrane region" description="Helical" evidence="19">
    <location>
        <begin position="67"/>
        <end position="91"/>
    </location>
</feature>
<evidence type="ECO:0000256" key="9">
    <source>
        <dbReference type="ARBA" id="ARBA00018909"/>
    </source>
</evidence>
<evidence type="ECO:0000256" key="3">
    <source>
        <dbReference type="ARBA" id="ARBA00005089"/>
    </source>
</evidence>
<dbReference type="InterPro" id="IPR033904">
    <property type="entry name" value="Trans_IPPS_HH"/>
</dbReference>
<comment type="subcellular location">
    <subcellularLocation>
        <location evidence="2">Membrane</location>
        <topology evidence="2">Multi-pass membrane protein</topology>
    </subcellularLocation>
</comment>
<evidence type="ECO:0000256" key="5">
    <source>
        <dbReference type="ARBA" id="ARBA00008247"/>
    </source>
</evidence>
<dbReference type="SUPFAM" id="SSF48576">
    <property type="entry name" value="Terpenoid synthases"/>
    <property type="match status" value="1"/>
</dbReference>
<dbReference type="STRING" id="1314776.A0A166B082"/>
<protein>
    <recommendedName>
        <fullName evidence="9">Bifunctional lycopene cyclase/phytoene synthase</fullName>
        <ecNumber evidence="8">2.5.1.32</ecNumber>
        <ecNumber evidence="7">5.5.1.19</ecNumber>
    </recommendedName>
</protein>
<dbReference type="EC" id="5.5.1.19" evidence="7"/>
<reference evidence="21 22" key="1">
    <citation type="journal article" date="2016" name="Mol. Biol. Evol.">
        <title>Comparative Genomics of Early-Diverging Mushroom-Forming Fungi Provides Insights into the Origins of Lignocellulose Decay Capabilities.</title>
        <authorList>
            <person name="Nagy L.G."/>
            <person name="Riley R."/>
            <person name="Tritt A."/>
            <person name="Adam C."/>
            <person name="Daum C."/>
            <person name="Floudas D."/>
            <person name="Sun H."/>
            <person name="Yadav J.S."/>
            <person name="Pangilinan J."/>
            <person name="Larsson K.H."/>
            <person name="Matsuura K."/>
            <person name="Barry K."/>
            <person name="Labutti K."/>
            <person name="Kuo R."/>
            <person name="Ohm R.A."/>
            <person name="Bhattacharya S.S."/>
            <person name="Shirouzu T."/>
            <person name="Yoshinaga Y."/>
            <person name="Martin F.M."/>
            <person name="Grigoriev I.V."/>
            <person name="Hibbett D.S."/>
        </authorList>
    </citation>
    <scope>NUCLEOTIDE SEQUENCE [LARGE SCALE GENOMIC DNA]</scope>
    <source>
        <strain evidence="21 22">HHB10207 ss-3</strain>
    </source>
</reference>
<dbReference type="GO" id="GO:0016020">
    <property type="term" value="C:membrane"/>
    <property type="evidence" value="ECO:0007669"/>
    <property type="project" value="UniProtKB-SubCell"/>
</dbReference>
<keyword evidence="12" id="KW-0125">Carotenoid biosynthesis</keyword>
<dbReference type="SFLD" id="SFLDG01212">
    <property type="entry name" value="Phytoene_synthase_like"/>
    <property type="match status" value="1"/>
</dbReference>
<keyword evidence="16" id="KW-0511">Multifunctional enzyme</keyword>
<dbReference type="EC" id="2.5.1.32" evidence="8"/>
<dbReference type="UniPathway" id="UPA00802"/>
<feature type="transmembrane region" description="Helical" evidence="19">
    <location>
        <begin position="6"/>
        <end position="27"/>
    </location>
</feature>
<dbReference type="InterPro" id="IPR002060">
    <property type="entry name" value="Squ/phyt_synthse"/>
</dbReference>
<accession>A0A166B082</accession>
<evidence type="ECO:0000256" key="19">
    <source>
        <dbReference type="SAM" id="Phobius"/>
    </source>
</evidence>
<comment type="pathway">
    <text evidence="4">Carotenoid biosynthesis; phytoene biosynthesis; all-trans-phytoene from geranylgeranyl diphosphate: step 1/1.</text>
</comment>
<dbReference type="GO" id="GO:0016872">
    <property type="term" value="F:intramolecular lyase activity"/>
    <property type="evidence" value="ECO:0007669"/>
    <property type="project" value="InterPro"/>
</dbReference>
<evidence type="ECO:0000256" key="1">
    <source>
        <dbReference type="ARBA" id="ARBA00001805"/>
    </source>
</evidence>
<feature type="domain" description="Lycopene cyclase" evidence="20">
    <location>
        <begin position="16"/>
        <end position="95"/>
    </location>
</feature>
<comment type="catalytic activity">
    <reaction evidence="17">
        <text>gamma-carotene = all-trans-beta-carotene</text>
        <dbReference type="Rhea" id="RHEA:32239"/>
        <dbReference type="ChEBI" id="CHEBI:17579"/>
        <dbReference type="ChEBI" id="CHEBI:27740"/>
        <dbReference type="EC" id="5.5.1.19"/>
    </reaction>
</comment>
<evidence type="ECO:0000256" key="17">
    <source>
        <dbReference type="ARBA" id="ARBA00029313"/>
    </source>
</evidence>
<comment type="catalytic activity">
    <reaction evidence="18">
        <text>all-trans-lycopene = gamma-carotene</text>
        <dbReference type="Rhea" id="RHEA:32219"/>
        <dbReference type="ChEBI" id="CHEBI:15948"/>
        <dbReference type="ChEBI" id="CHEBI:27740"/>
        <dbReference type="EC" id="5.5.1.19"/>
    </reaction>
</comment>
<dbReference type="NCBIfam" id="TIGR03462">
    <property type="entry name" value="CarR_dom_SF"/>
    <property type="match status" value="2"/>
</dbReference>
<keyword evidence="22" id="KW-1185">Reference proteome</keyword>
<keyword evidence="10" id="KW-0808">Transferase</keyword>
<evidence type="ECO:0000259" key="20">
    <source>
        <dbReference type="Pfam" id="PF18916"/>
    </source>
</evidence>
<dbReference type="InterPro" id="IPR019845">
    <property type="entry name" value="Squalene/phytoene_synthase_CS"/>
</dbReference>
<evidence type="ECO:0000256" key="2">
    <source>
        <dbReference type="ARBA" id="ARBA00004141"/>
    </source>
</evidence>
<dbReference type="SFLD" id="SFLDG01018">
    <property type="entry name" value="Squalene/Phytoene_Synthase_Lik"/>
    <property type="match status" value="1"/>
</dbReference>
<evidence type="ECO:0000256" key="8">
    <source>
        <dbReference type="ARBA" id="ARBA00012396"/>
    </source>
</evidence>
<evidence type="ECO:0000256" key="4">
    <source>
        <dbReference type="ARBA" id="ARBA00005172"/>
    </source>
</evidence>
<evidence type="ECO:0000313" key="22">
    <source>
        <dbReference type="Proteomes" id="UP000076798"/>
    </source>
</evidence>
<keyword evidence="14 19" id="KW-0472">Membrane</keyword>
<keyword evidence="11 19" id="KW-0812">Transmembrane</keyword>
<comment type="similarity">
    <text evidence="6">In the C-terminal section; belongs to the phytoene/squalene synthase family.</text>
</comment>
<dbReference type="OrthoDB" id="6600518at2759"/>
<proteinExistence type="inferred from homology"/>
<evidence type="ECO:0000313" key="21">
    <source>
        <dbReference type="EMBL" id="KZT35873.1"/>
    </source>
</evidence>
<dbReference type="AlphaFoldDB" id="A0A166B082"/>
<comment type="catalytic activity">
    <reaction evidence="1">
        <text>2 (2E,6E,10E)-geranylgeranyl diphosphate = 15-cis-phytoene + 2 diphosphate</text>
        <dbReference type="Rhea" id="RHEA:34475"/>
        <dbReference type="ChEBI" id="CHEBI:27787"/>
        <dbReference type="ChEBI" id="CHEBI:33019"/>
        <dbReference type="ChEBI" id="CHEBI:58756"/>
        <dbReference type="EC" id="2.5.1.32"/>
    </reaction>
</comment>
<dbReference type="CDD" id="cd00683">
    <property type="entry name" value="Trans_IPPS_HH"/>
    <property type="match status" value="1"/>
</dbReference>
<dbReference type="InterPro" id="IPR008949">
    <property type="entry name" value="Isoprenoid_synthase_dom_sf"/>
</dbReference>
<dbReference type="GO" id="GO:0004311">
    <property type="term" value="F:geranylgeranyl diphosphate synthase activity"/>
    <property type="evidence" value="ECO:0007669"/>
    <property type="project" value="InterPro"/>
</dbReference>
<evidence type="ECO:0000256" key="14">
    <source>
        <dbReference type="ARBA" id="ARBA00023136"/>
    </source>
</evidence>
<dbReference type="PROSITE" id="PS01045">
    <property type="entry name" value="SQUALEN_PHYTOEN_SYN_2"/>
    <property type="match status" value="1"/>
</dbReference>
<evidence type="ECO:0000256" key="6">
    <source>
        <dbReference type="ARBA" id="ARBA00008406"/>
    </source>
</evidence>
<dbReference type="GO" id="GO:0045436">
    <property type="term" value="F:lycopene beta cyclase activity"/>
    <property type="evidence" value="ECO:0007669"/>
    <property type="project" value="UniProtKB-ARBA"/>
</dbReference>
<keyword evidence="13 19" id="KW-1133">Transmembrane helix</keyword>